<gene>
    <name evidence="1" type="ORF">BN9_069980</name>
</gene>
<evidence type="ECO:0000313" key="1">
    <source>
        <dbReference type="EMBL" id="CCI46069.1"/>
    </source>
</evidence>
<dbReference type="InParanoid" id="A0A024GH31"/>
<dbReference type="AlphaFoldDB" id="A0A024GH31"/>
<dbReference type="EMBL" id="CAIX01000115">
    <property type="protein sequence ID" value="CCI46069.1"/>
    <property type="molecule type" value="Genomic_DNA"/>
</dbReference>
<sequence length="95" mass="11080">MFPTKSKSLESQRVGQWLCKQYQHRCDPTPFQNAFGFYAVSEKSLWVKGDHDMEPAMFSFDSTSWILQNSKTCDPKVSNNHFQTSCALLFKHFHI</sequence>
<name>A0A024GH31_9STRA</name>
<keyword evidence="2" id="KW-1185">Reference proteome</keyword>
<proteinExistence type="predicted"/>
<dbReference type="Proteomes" id="UP000053237">
    <property type="component" value="Unassembled WGS sequence"/>
</dbReference>
<reference evidence="1 2" key="1">
    <citation type="submission" date="2012-05" db="EMBL/GenBank/DDBJ databases">
        <title>Recombination and specialization in a pathogen metapopulation.</title>
        <authorList>
            <person name="Gardiner A."/>
            <person name="Kemen E."/>
            <person name="Schultz-Larsen T."/>
            <person name="MacLean D."/>
            <person name="Van Oosterhout C."/>
            <person name="Jones J.D.G."/>
        </authorList>
    </citation>
    <scope>NUCLEOTIDE SEQUENCE [LARGE SCALE GENOMIC DNA]</scope>
    <source>
        <strain evidence="1 2">Ac Nc2</strain>
    </source>
</reference>
<accession>A0A024GH31</accession>
<organism evidence="1 2">
    <name type="scientific">Albugo candida</name>
    <dbReference type="NCBI Taxonomy" id="65357"/>
    <lineage>
        <taxon>Eukaryota</taxon>
        <taxon>Sar</taxon>
        <taxon>Stramenopiles</taxon>
        <taxon>Oomycota</taxon>
        <taxon>Peronosporomycetes</taxon>
        <taxon>Albuginales</taxon>
        <taxon>Albuginaceae</taxon>
        <taxon>Albugo</taxon>
    </lineage>
</organism>
<protein>
    <submittedName>
        <fullName evidence="1">Uncharacterized protein</fullName>
    </submittedName>
</protein>
<comment type="caution">
    <text evidence="1">The sequence shown here is derived from an EMBL/GenBank/DDBJ whole genome shotgun (WGS) entry which is preliminary data.</text>
</comment>
<evidence type="ECO:0000313" key="2">
    <source>
        <dbReference type="Proteomes" id="UP000053237"/>
    </source>
</evidence>